<feature type="domain" description="FAR1" evidence="1">
    <location>
        <begin position="42"/>
        <end position="124"/>
    </location>
</feature>
<evidence type="ECO:0000259" key="1">
    <source>
        <dbReference type="Pfam" id="PF03101"/>
    </source>
</evidence>
<proteinExistence type="predicted"/>
<sequence length="255" mass="30276">MSTSCVSDFYMSEVLYDIKPDVPEEFKPTKSMRLKDVLEGVNFYKRYVEKAGFDVRMNTFRKDIDIIKQKYMVCNKMGKPKMNPTEHNTIYKVKNYKAKIIVKRVKETGEYRFDKFQEMHNHELEDTFHLKISRSLSYYDKELIVRASTMKMGATKSYKLKSTLKGGFEHLRGKDVDYRNFKSNIDSIIGFRDAQLIVNMMTNRKKNHLNYSFYFRCNENQVLNAMFWADETDKAYYKSGDEIISSLFMFLIICD</sequence>
<gene>
    <name evidence="2" type="ORF">LSAT_V11C300102770</name>
</gene>
<dbReference type="Pfam" id="PF03101">
    <property type="entry name" value="FAR1"/>
    <property type="match status" value="1"/>
</dbReference>
<protein>
    <recommendedName>
        <fullName evidence="1">FAR1 domain-containing protein</fullName>
    </recommendedName>
</protein>
<evidence type="ECO:0000313" key="3">
    <source>
        <dbReference type="Proteomes" id="UP000235145"/>
    </source>
</evidence>
<reference evidence="2 3" key="1">
    <citation type="journal article" date="2017" name="Nat. Commun.">
        <title>Genome assembly with in vitro proximity ligation data and whole-genome triplication in lettuce.</title>
        <authorList>
            <person name="Reyes-Chin-Wo S."/>
            <person name="Wang Z."/>
            <person name="Yang X."/>
            <person name="Kozik A."/>
            <person name="Arikit S."/>
            <person name="Song C."/>
            <person name="Xia L."/>
            <person name="Froenicke L."/>
            <person name="Lavelle D.O."/>
            <person name="Truco M.J."/>
            <person name="Xia R."/>
            <person name="Zhu S."/>
            <person name="Xu C."/>
            <person name="Xu H."/>
            <person name="Xu X."/>
            <person name="Cox K."/>
            <person name="Korf I."/>
            <person name="Meyers B.C."/>
            <person name="Michelmore R.W."/>
        </authorList>
    </citation>
    <scope>NUCLEOTIDE SEQUENCE [LARGE SCALE GENOMIC DNA]</scope>
    <source>
        <strain evidence="3">cv. Salinas</strain>
        <tissue evidence="2">Seedlings</tissue>
    </source>
</reference>
<name>A0A9R1XHL7_LACSA</name>
<dbReference type="Proteomes" id="UP000235145">
    <property type="component" value="Unassembled WGS sequence"/>
</dbReference>
<evidence type="ECO:0000313" key="2">
    <source>
        <dbReference type="EMBL" id="KAJ0214960.1"/>
    </source>
</evidence>
<dbReference type="PANTHER" id="PTHR47718:SF12">
    <property type="entry name" value="PROTEIN FAR1-RELATED SEQUENCE"/>
    <property type="match status" value="1"/>
</dbReference>
<dbReference type="PANTHER" id="PTHR47718">
    <property type="entry name" value="OS01G0519700 PROTEIN"/>
    <property type="match status" value="1"/>
</dbReference>
<organism evidence="2 3">
    <name type="scientific">Lactuca sativa</name>
    <name type="common">Garden lettuce</name>
    <dbReference type="NCBI Taxonomy" id="4236"/>
    <lineage>
        <taxon>Eukaryota</taxon>
        <taxon>Viridiplantae</taxon>
        <taxon>Streptophyta</taxon>
        <taxon>Embryophyta</taxon>
        <taxon>Tracheophyta</taxon>
        <taxon>Spermatophyta</taxon>
        <taxon>Magnoliopsida</taxon>
        <taxon>eudicotyledons</taxon>
        <taxon>Gunneridae</taxon>
        <taxon>Pentapetalae</taxon>
        <taxon>asterids</taxon>
        <taxon>campanulids</taxon>
        <taxon>Asterales</taxon>
        <taxon>Asteraceae</taxon>
        <taxon>Cichorioideae</taxon>
        <taxon>Cichorieae</taxon>
        <taxon>Lactucinae</taxon>
        <taxon>Lactuca</taxon>
    </lineage>
</organism>
<accession>A0A9R1XHL7</accession>
<dbReference type="EMBL" id="NBSK02000003">
    <property type="protein sequence ID" value="KAJ0214960.1"/>
    <property type="molecule type" value="Genomic_DNA"/>
</dbReference>
<keyword evidence="3" id="KW-1185">Reference proteome</keyword>
<comment type="caution">
    <text evidence="2">The sequence shown here is derived from an EMBL/GenBank/DDBJ whole genome shotgun (WGS) entry which is preliminary data.</text>
</comment>
<dbReference type="InterPro" id="IPR004330">
    <property type="entry name" value="FAR1_DNA_bnd_dom"/>
</dbReference>
<dbReference type="AlphaFoldDB" id="A0A9R1XHL7"/>